<dbReference type="EMBL" id="CM001466">
    <property type="protein sequence ID" value="EHY91202.1"/>
    <property type="molecule type" value="Genomic_DNA"/>
</dbReference>
<keyword evidence="2" id="KW-1185">Reference proteome</keyword>
<evidence type="ECO:0000313" key="2">
    <source>
        <dbReference type="Proteomes" id="UP000004705"/>
    </source>
</evidence>
<name>H8G523_9PSEU</name>
<dbReference type="HOGENOM" id="CLU_1249275_0_0_11"/>
<dbReference type="Proteomes" id="UP000004705">
    <property type="component" value="Chromosome"/>
</dbReference>
<evidence type="ECO:0000313" key="1">
    <source>
        <dbReference type="EMBL" id="EHY91202.1"/>
    </source>
</evidence>
<gene>
    <name evidence="1" type="ORF">SacazDRAFT_04362</name>
</gene>
<dbReference type="RefSeq" id="WP_005445051.1">
    <property type="nucleotide sequence ID" value="NZ_CM001466.1"/>
</dbReference>
<reference evidence="1 2" key="1">
    <citation type="journal article" date="2012" name="Stand. Genomic Sci.">
        <title>Genome sequence of the soil bacterium Saccharomonospora azurea type strain (NA-128(T)).</title>
        <authorList>
            <person name="Klenk H.P."/>
            <person name="Held B."/>
            <person name="Lucas S."/>
            <person name="Lapidus A."/>
            <person name="Copeland A."/>
            <person name="Hammon N."/>
            <person name="Pitluck S."/>
            <person name="Goodwin L.A."/>
            <person name="Han C."/>
            <person name="Tapia R."/>
            <person name="Brambilla E.M."/>
            <person name="Potter G."/>
            <person name="Land M."/>
            <person name="Ivanova N."/>
            <person name="Rohde M."/>
            <person name="Goker M."/>
            <person name="Detter J.C."/>
            <person name="Kyrpides N.C."/>
            <person name="Woyke T."/>
        </authorList>
    </citation>
    <scope>NUCLEOTIDE SEQUENCE [LARGE SCALE GENOMIC DNA]</scope>
    <source>
        <strain evidence="1 2">NA-128</strain>
    </source>
</reference>
<dbReference type="AlphaFoldDB" id="H8G523"/>
<sequence>MGGFRSDQARGPDGKWIKEKIGGTVVGAALVATMMATPIGAGVTASGGALSAESSIGQLARSTLDKAKQSAKKGQRRTTWKRLDLREVTRKSDRVADCAVHSYGRVQRLLATTPCRSLHRVLYALDGRDGDRVVVSVSWVRMRSTGAARALRNLVDVHGTGNIRPLPGSLVGSGRIDWTGWNYDSVRSGRQVTIAEVEPLRGNPSAEYMDAVAEAAAQFPRPR</sequence>
<organism evidence="1 2">
    <name type="scientific">Saccharomonospora azurea NA-128</name>
    <dbReference type="NCBI Taxonomy" id="882081"/>
    <lineage>
        <taxon>Bacteria</taxon>
        <taxon>Bacillati</taxon>
        <taxon>Actinomycetota</taxon>
        <taxon>Actinomycetes</taxon>
        <taxon>Pseudonocardiales</taxon>
        <taxon>Pseudonocardiaceae</taxon>
        <taxon>Saccharomonospora</taxon>
    </lineage>
</organism>
<accession>H8G523</accession>
<proteinExistence type="predicted"/>
<protein>
    <submittedName>
        <fullName evidence="1">Uncharacterized protein</fullName>
    </submittedName>
</protein>